<reference evidence="2" key="1">
    <citation type="journal article" date="2015" name="Genome Announc.">
        <title>Draft whole-genome sequence of the biocontrol agent Trichoderma harzianum T6776.</title>
        <authorList>
            <person name="Baroncelli R."/>
            <person name="Piaggeschi G."/>
            <person name="Fiorini L."/>
            <person name="Bertolini E."/>
            <person name="Zapparata A."/>
            <person name="Pe M.E."/>
            <person name="Sarrocco S."/>
            <person name="Vannacci G."/>
        </authorList>
    </citation>
    <scope>NUCLEOTIDE SEQUENCE [LARGE SCALE GENOMIC DNA]</scope>
    <source>
        <strain evidence="2">T6776</strain>
    </source>
</reference>
<evidence type="ECO:0000313" key="2">
    <source>
        <dbReference type="Proteomes" id="UP000034112"/>
    </source>
</evidence>
<name>A0A0F9X907_TRIHA</name>
<dbReference type="Proteomes" id="UP000034112">
    <property type="component" value="Unassembled WGS sequence"/>
</dbReference>
<gene>
    <name evidence="1" type="ORF">THAR02_06227</name>
</gene>
<organism evidence="1 2">
    <name type="scientific">Trichoderma harzianum</name>
    <name type="common">Hypocrea lixii</name>
    <dbReference type="NCBI Taxonomy" id="5544"/>
    <lineage>
        <taxon>Eukaryota</taxon>
        <taxon>Fungi</taxon>
        <taxon>Dikarya</taxon>
        <taxon>Ascomycota</taxon>
        <taxon>Pezizomycotina</taxon>
        <taxon>Sordariomycetes</taxon>
        <taxon>Hypocreomycetidae</taxon>
        <taxon>Hypocreales</taxon>
        <taxon>Hypocreaceae</taxon>
        <taxon>Trichoderma</taxon>
    </lineage>
</organism>
<proteinExistence type="predicted"/>
<dbReference type="AlphaFoldDB" id="A0A0F9X907"/>
<protein>
    <submittedName>
        <fullName evidence="1">Uncharacterized protein</fullName>
    </submittedName>
</protein>
<evidence type="ECO:0000313" key="1">
    <source>
        <dbReference type="EMBL" id="KKP01681.1"/>
    </source>
</evidence>
<sequence length="228" mass="26528">MLRPLNSETDWDGQNHRSTVQAIENSMWTNGIHRRGNLYLSPPYFLFAETPAICFMTAYLVMNRHFYGASHGIPLQSLQSSASYEEKLALTSLPRFCRHDRQVIKKPVDRRLYITSLTGRWGDVLEDFKSENFNPEKGSCLLCATDYDISLEQDRTEKEWHFALHTYHCLGPCRTPNDQLWAYFTSDFQDAHGFWGSTPERNSESEELQSRHLKLDHGGARRAWYDTI</sequence>
<dbReference type="OrthoDB" id="3766406at2759"/>
<accession>A0A0F9X907</accession>
<dbReference type="EMBL" id="JOKZ01000184">
    <property type="protein sequence ID" value="KKP01681.1"/>
    <property type="molecule type" value="Genomic_DNA"/>
</dbReference>
<comment type="caution">
    <text evidence="1">The sequence shown here is derived from an EMBL/GenBank/DDBJ whole genome shotgun (WGS) entry which is preliminary data.</text>
</comment>